<comment type="subcellular location">
    <subcellularLocation>
        <location evidence="1">Nucleus</location>
    </subcellularLocation>
</comment>
<dbReference type="GO" id="GO:0006338">
    <property type="term" value="P:chromatin remodeling"/>
    <property type="evidence" value="ECO:0007669"/>
    <property type="project" value="UniProtKB-ARBA"/>
</dbReference>
<protein>
    <recommendedName>
        <fullName evidence="4">Chromo domain-containing protein</fullName>
    </recommendedName>
</protein>
<dbReference type="OrthoDB" id="2630497at2759"/>
<dbReference type="InterPro" id="IPR023779">
    <property type="entry name" value="Chromodomain_CS"/>
</dbReference>
<proteinExistence type="predicted"/>
<gene>
    <name evidence="5" type="ORF">K443DRAFT_130917</name>
</gene>
<sequence length="120" mass="13965">MGKGNKSKKKVEESESEVYHVEVITKARVVVYSADESSDKEGDQSSSRRKKRKKKKEKSEAKWEYCVKWAGYDSEANSWEPQENLETCDRLLGSFWEHVGMDNQDYPVGYEVVAKDYWIS</sequence>
<dbReference type="SMART" id="SM00298">
    <property type="entry name" value="CHROMO"/>
    <property type="match status" value="1"/>
</dbReference>
<dbReference type="Gene3D" id="2.40.50.40">
    <property type="match status" value="1"/>
</dbReference>
<dbReference type="InterPro" id="IPR023780">
    <property type="entry name" value="Chromo_domain"/>
</dbReference>
<evidence type="ECO:0000256" key="1">
    <source>
        <dbReference type="ARBA" id="ARBA00004123"/>
    </source>
</evidence>
<dbReference type="PROSITE" id="PS00598">
    <property type="entry name" value="CHROMO_1"/>
    <property type="match status" value="1"/>
</dbReference>
<evidence type="ECO:0000313" key="5">
    <source>
        <dbReference type="EMBL" id="KIK04288.1"/>
    </source>
</evidence>
<dbReference type="Pfam" id="PF00385">
    <property type="entry name" value="Chromo"/>
    <property type="match status" value="1"/>
</dbReference>
<feature type="region of interest" description="Disordered" evidence="3">
    <location>
        <begin position="34"/>
        <end position="61"/>
    </location>
</feature>
<evidence type="ECO:0000256" key="3">
    <source>
        <dbReference type="SAM" id="MobiDB-lite"/>
    </source>
</evidence>
<accession>A0A0C9Y8B5</accession>
<evidence type="ECO:0000313" key="6">
    <source>
        <dbReference type="Proteomes" id="UP000054477"/>
    </source>
</evidence>
<keyword evidence="6" id="KW-1185">Reference proteome</keyword>
<feature type="compositionally biased region" description="Basic residues" evidence="3">
    <location>
        <begin position="47"/>
        <end position="56"/>
    </location>
</feature>
<evidence type="ECO:0000256" key="2">
    <source>
        <dbReference type="ARBA" id="ARBA00023242"/>
    </source>
</evidence>
<dbReference type="GO" id="GO:0005634">
    <property type="term" value="C:nucleus"/>
    <property type="evidence" value="ECO:0007669"/>
    <property type="project" value="UniProtKB-SubCell"/>
</dbReference>
<dbReference type="InterPro" id="IPR016197">
    <property type="entry name" value="Chromo-like_dom_sf"/>
</dbReference>
<evidence type="ECO:0000259" key="4">
    <source>
        <dbReference type="PROSITE" id="PS50013"/>
    </source>
</evidence>
<dbReference type="SUPFAM" id="SSF54160">
    <property type="entry name" value="Chromo domain-like"/>
    <property type="match status" value="1"/>
</dbReference>
<dbReference type="HOGENOM" id="CLU_2050039_0_0_1"/>
<feature type="domain" description="Chromo" evidence="4">
    <location>
        <begin position="32"/>
        <end position="97"/>
    </location>
</feature>
<dbReference type="PROSITE" id="PS50013">
    <property type="entry name" value="CHROMO_2"/>
    <property type="match status" value="1"/>
</dbReference>
<organism evidence="5 6">
    <name type="scientific">Laccaria amethystina LaAM-08-1</name>
    <dbReference type="NCBI Taxonomy" id="1095629"/>
    <lineage>
        <taxon>Eukaryota</taxon>
        <taxon>Fungi</taxon>
        <taxon>Dikarya</taxon>
        <taxon>Basidiomycota</taxon>
        <taxon>Agaricomycotina</taxon>
        <taxon>Agaricomycetes</taxon>
        <taxon>Agaricomycetidae</taxon>
        <taxon>Agaricales</taxon>
        <taxon>Agaricineae</taxon>
        <taxon>Hydnangiaceae</taxon>
        <taxon>Laccaria</taxon>
    </lineage>
</organism>
<dbReference type="InterPro" id="IPR000953">
    <property type="entry name" value="Chromo/chromo_shadow_dom"/>
</dbReference>
<name>A0A0C9Y8B5_9AGAR</name>
<dbReference type="Proteomes" id="UP000054477">
    <property type="component" value="Unassembled WGS sequence"/>
</dbReference>
<reference evidence="5 6" key="1">
    <citation type="submission" date="2014-04" db="EMBL/GenBank/DDBJ databases">
        <authorList>
            <consortium name="DOE Joint Genome Institute"/>
            <person name="Kuo A."/>
            <person name="Kohler A."/>
            <person name="Nagy L.G."/>
            <person name="Floudas D."/>
            <person name="Copeland A."/>
            <person name="Barry K.W."/>
            <person name="Cichocki N."/>
            <person name="Veneault-Fourrey C."/>
            <person name="LaButti K."/>
            <person name="Lindquist E.A."/>
            <person name="Lipzen A."/>
            <person name="Lundell T."/>
            <person name="Morin E."/>
            <person name="Murat C."/>
            <person name="Sun H."/>
            <person name="Tunlid A."/>
            <person name="Henrissat B."/>
            <person name="Grigoriev I.V."/>
            <person name="Hibbett D.S."/>
            <person name="Martin F."/>
            <person name="Nordberg H.P."/>
            <person name="Cantor M.N."/>
            <person name="Hua S.X."/>
        </authorList>
    </citation>
    <scope>NUCLEOTIDE SEQUENCE [LARGE SCALE GENOMIC DNA]</scope>
    <source>
        <strain evidence="5 6">LaAM-08-1</strain>
    </source>
</reference>
<dbReference type="InterPro" id="IPR051219">
    <property type="entry name" value="Heterochromatin_chromo-domain"/>
</dbReference>
<dbReference type="EMBL" id="KN838571">
    <property type="protein sequence ID" value="KIK04288.1"/>
    <property type="molecule type" value="Genomic_DNA"/>
</dbReference>
<reference evidence="6" key="2">
    <citation type="submission" date="2015-01" db="EMBL/GenBank/DDBJ databases">
        <title>Evolutionary Origins and Diversification of the Mycorrhizal Mutualists.</title>
        <authorList>
            <consortium name="DOE Joint Genome Institute"/>
            <consortium name="Mycorrhizal Genomics Consortium"/>
            <person name="Kohler A."/>
            <person name="Kuo A."/>
            <person name="Nagy L.G."/>
            <person name="Floudas D."/>
            <person name="Copeland A."/>
            <person name="Barry K.W."/>
            <person name="Cichocki N."/>
            <person name="Veneault-Fourrey C."/>
            <person name="LaButti K."/>
            <person name="Lindquist E.A."/>
            <person name="Lipzen A."/>
            <person name="Lundell T."/>
            <person name="Morin E."/>
            <person name="Murat C."/>
            <person name="Riley R."/>
            <person name="Ohm R."/>
            <person name="Sun H."/>
            <person name="Tunlid A."/>
            <person name="Henrissat B."/>
            <person name="Grigoriev I.V."/>
            <person name="Hibbett D.S."/>
            <person name="Martin F."/>
        </authorList>
    </citation>
    <scope>NUCLEOTIDE SEQUENCE [LARGE SCALE GENOMIC DNA]</scope>
    <source>
        <strain evidence="6">LaAM-08-1</strain>
    </source>
</reference>
<keyword evidence="2" id="KW-0539">Nucleus</keyword>
<dbReference type="PANTHER" id="PTHR22812">
    <property type="entry name" value="CHROMOBOX PROTEIN"/>
    <property type="match status" value="1"/>
</dbReference>
<dbReference type="AlphaFoldDB" id="A0A0C9Y8B5"/>